<accession>A0A1W1I590</accession>
<evidence type="ECO:0000313" key="2">
    <source>
        <dbReference type="EMBL" id="SLM48091.1"/>
    </source>
</evidence>
<reference evidence="2 3" key="1">
    <citation type="submission" date="2017-03" db="EMBL/GenBank/DDBJ databases">
        <authorList>
            <person name="Afonso C.L."/>
            <person name="Miller P.J."/>
            <person name="Scott M.A."/>
            <person name="Spackman E."/>
            <person name="Goraichik I."/>
            <person name="Dimitrov K.M."/>
            <person name="Suarez D.L."/>
            <person name="Swayne D.E."/>
        </authorList>
    </citation>
    <scope>NUCLEOTIDE SEQUENCE [LARGE SCALE GENOMIC DNA]</scope>
    <source>
        <strain evidence="2">Genome sequencing of Nitrospira japonica strain NJ11</strain>
    </source>
</reference>
<dbReference type="Pfam" id="PF03544">
    <property type="entry name" value="TonB_C"/>
    <property type="match status" value="1"/>
</dbReference>
<dbReference type="AlphaFoldDB" id="A0A1W1I590"/>
<dbReference type="GO" id="GO:0055085">
    <property type="term" value="P:transmembrane transport"/>
    <property type="evidence" value="ECO:0007669"/>
    <property type="project" value="InterPro"/>
</dbReference>
<organism evidence="2 3">
    <name type="scientific">Nitrospira japonica</name>
    <dbReference type="NCBI Taxonomy" id="1325564"/>
    <lineage>
        <taxon>Bacteria</taxon>
        <taxon>Pseudomonadati</taxon>
        <taxon>Nitrospirota</taxon>
        <taxon>Nitrospiria</taxon>
        <taxon>Nitrospirales</taxon>
        <taxon>Nitrospiraceae</taxon>
        <taxon>Nitrospira</taxon>
    </lineage>
</organism>
<dbReference type="Proteomes" id="UP000192042">
    <property type="component" value="Chromosome I"/>
</dbReference>
<dbReference type="STRING" id="1325564.NSJP_1919"/>
<dbReference type="InterPro" id="IPR037682">
    <property type="entry name" value="TonB_C"/>
</dbReference>
<dbReference type="PROSITE" id="PS52015">
    <property type="entry name" value="TONB_CTD"/>
    <property type="match status" value="1"/>
</dbReference>
<dbReference type="EMBL" id="LT828648">
    <property type="protein sequence ID" value="SLM48091.1"/>
    <property type="molecule type" value="Genomic_DNA"/>
</dbReference>
<protein>
    <recommendedName>
        <fullName evidence="1">TonB C-terminal domain-containing protein</fullName>
    </recommendedName>
</protein>
<dbReference type="SUPFAM" id="SSF74653">
    <property type="entry name" value="TolA/TonB C-terminal domain"/>
    <property type="match status" value="1"/>
</dbReference>
<name>A0A1W1I590_9BACT</name>
<dbReference type="RefSeq" id="WP_407938646.1">
    <property type="nucleotide sequence ID" value="NZ_LT828648.1"/>
</dbReference>
<gene>
    <name evidence="2" type="ORF">NSJP_1919</name>
</gene>
<keyword evidence="3" id="KW-1185">Reference proteome</keyword>
<sequence length="63" mass="7058">MILSVVVTNLGKISHTWLVQSSSHPILDQVVVDVVQSIAPISFKHHSNTPTKTIYVPMTFKMR</sequence>
<evidence type="ECO:0000313" key="3">
    <source>
        <dbReference type="Proteomes" id="UP000192042"/>
    </source>
</evidence>
<proteinExistence type="predicted"/>
<dbReference type="Gene3D" id="3.30.1150.10">
    <property type="match status" value="1"/>
</dbReference>
<evidence type="ECO:0000259" key="1">
    <source>
        <dbReference type="PROSITE" id="PS52015"/>
    </source>
</evidence>
<feature type="domain" description="TonB C-terminal" evidence="1">
    <location>
        <begin position="1"/>
        <end position="63"/>
    </location>
</feature>
<dbReference type="KEGG" id="nja:NSJP_1919"/>